<dbReference type="CDD" id="cd01300">
    <property type="entry name" value="YtcJ_like"/>
    <property type="match status" value="1"/>
</dbReference>
<evidence type="ECO:0000313" key="3">
    <source>
        <dbReference type="EMBL" id="SFH64451.1"/>
    </source>
</evidence>
<proteinExistence type="predicted"/>
<dbReference type="PANTHER" id="PTHR22642">
    <property type="entry name" value="IMIDAZOLONEPROPIONASE"/>
    <property type="match status" value="1"/>
</dbReference>
<evidence type="ECO:0000313" key="4">
    <source>
        <dbReference type="Proteomes" id="UP000199377"/>
    </source>
</evidence>
<dbReference type="Gene3D" id="3.10.310.70">
    <property type="match status" value="1"/>
</dbReference>
<keyword evidence="1" id="KW-0732">Signal</keyword>
<dbReference type="Pfam" id="PF07969">
    <property type="entry name" value="Amidohydro_3"/>
    <property type="match status" value="1"/>
</dbReference>
<dbReference type="STRING" id="1114924.SAMN05216258_101262"/>
<evidence type="ECO:0000259" key="2">
    <source>
        <dbReference type="Pfam" id="PF07969"/>
    </source>
</evidence>
<dbReference type="Gene3D" id="2.30.40.10">
    <property type="entry name" value="Urease, subunit C, domain 1"/>
    <property type="match status" value="1"/>
</dbReference>
<name>A0A1I3BRR3_9RHOB</name>
<dbReference type="RefSeq" id="WP_218160913.1">
    <property type="nucleotide sequence ID" value="NZ_FOQH01000001.1"/>
</dbReference>
<dbReference type="GO" id="GO:0016810">
    <property type="term" value="F:hydrolase activity, acting on carbon-nitrogen (but not peptide) bonds"/>
    <property type="evidence" value="ECO:0007669"/>
    <property type="project" value="InterPro"/>
</dbReference>
<keyword evidence="4" id="KW-1185">Reference proteome</keyword>
<feature type="domain" description="Amidohydrolase 3" evidence="2">
    <location>
        <begin position="93"/>
        <end position="586"/>
    </location>
</feature>
<dbReference type="Proteomes" id="UP000199377">
    <property type="component" value="Unassembled WGS sequence"/>
</dbReference>
<protein>
    <recommendedName>
        <fullName evidence="2">Amidohydrolase 3 domain-containing protein</fullName>
    </recommendedName>
</protein>
<feature type="signal peptide" evidence="1">
    <location>
        <begin position="1"/>
        <end position="19"/>
    </location>
</feature>
<dbReference type="EMBL" id="FOQH01000001">
    <property type="protein sequence ID" value="SFH64451.1"/>
    <property type="molecule type" value="Genomic_DNA"/>
</dbReference>
<dbReference type="Gene3D" id="3.20.20.140">
    <property type="entry name" value="Metal-dependent hydrolases"/>
    <property type="match status" value="1"/>
</dbReference>
<dbReference type="PANTHER" id="PTHR22642:SF2">
    <property type="entry name" value="PROTEIN LONG AFTER FAR-RED 3"/>
    <property type="match status" value="1"/>
</dbReference>
<gene>
    <name evidence="3" type="ORF">SAMN05216258_101262</name>
</gene>
<feature type="chain" id="PRO_5011744647" description="Amidohydrolase 3 domain-containing protein" evidence="1">
    <location>
        <begin position="20"/>
        <end position="592"/>
    </location>
</feature>
<evidence type="ECO:0000256" key="1">
    <source>
        <dbReference type="SAM" id="SignalP"/>
    </source>
</evidence>
<sequence>MRTLAIFAAAAMAASVAAAQPAPSPDHPDWAAALLAKGTPITVYTARKVYTMDPGRPEAEAVAVLGGKVLSTGTLESMKPWLARYAYAVDDTLKDKIVLPGFVEPHTHFYSSASLMGLSYIGPIQLPNPRGGMHDPVPTHDAVLAKLREIDATTSDPTEPIIAYGFDPAQQGGTLDRDDLDAISTTRPIWVIAFAPHFAYLNSAALAATGLKDDTDIHGVYKDADGKLTGVFNENLAMLAALKPVGGKIAALGGVDGLKFMGDIATSVGITTTSEMVFGAIGFDREWADTTEAMKDPDFAVRMRFVPLEMVLHEKNGDDAVDAWRKLAAQGDDRLFVDGIKFFTDGSLPLMSSMVQFPGYLDATNGSVNNIPWDQLASRMRPWWQAGVQIHCHANGDLALDVCLGALAELQEAKPRFDHRFTVEHYSISTPMQARRMHALGAVASANIYFTSYRSQLHSEHAYGPDRAEAFARLGSLEREGVIFGLHSDYPQVIVPMDPLKAVWTAVNRLAEDGTTVMAPGERIGVERAMRAITLDAAYILGMEDQVGSLEPGKLADFAVLEDDPFAVDPMKIKDIGVWGTVFAGALHPSDR</sequence>
<reference evidence="3 4" key="1">
    <citation type="submission" date="2016-10" db="EMBL/GenBank/DDBJ databases">
        <authorList>
            <person name="de Groot N.N."/>
        </authorList>
    </citation>
    <scope>NUCLEOTIDE SEQUENCE [LARGE SCALE GENOMIC DNA]</scope>
    <source>
        <strain evidence="3 4">CGMCC 1.11030</strain>
    </source>
</reference>
<accession>A0A1I3BRR3</accession>
<organism evidence="3 4">
    <name type="scientific">Albimonas pacifica</name>
    <dbReference type="NCBI Taxonomy" id="1114924"/>
    <lineage>
        <taxon>Bacteria</taxon>
        <taxon>Pseudomonadati</taxon>
        <taxon>Pseudomonadota</taxon>
        <taxon>Alphaproteobacteria</taxon>
        <taxon>Rhodobacterales</taxon>
        <taxon>Paracoccaceae</taxon>
        <taxon>Albimonas</taxon>
    </lineage>
</organism>
<dbReference type="InterPro" id="IPR011059">
    <property type="entry name" value="Metal-dep_hydrolase_composite"/>
</dbReference>
<dbReference type="SUPFAM" id="SSF51338">
    <property type="entry name" value="Composite domain of metallo-dependent hydrolases"/>
    <property type="match status" value="1"/>
</dbReference>
<dbReference type="InterPro" id="IPR032466">
    <property type="entry name" value="Metal_Hydrolase"/>
</dbReference>
<dbReference type="InterPro" id="IPR033932">
    <property type="entry name" value="YtcJ-like"/>
</dbReference>
<dbReference type="InterPro" id="IPR013108">
    <property type="entry name" value="Amidohydro_3"/>
</dbReference>
<dbReference type="SUPFAM" id="SSF51556">
    <property type="entry name" value="Metallo-dependent hydrolases"/>
    <property type="match status" value="1"/>
</dbReference>
<dbReference type="AlphaFoldDB" id="A0A1I3BRR3"/>